<dbReference type="OrthoDB" id="2880567at2"/>
<keyword evidence="2" id="KW-1185">Reference proteome</keyword>
<protein>
    <submittedName>
        <fullName evidence="1">Uncharacterized protein</fullName>
    </submittedName>
</protein>
<dbReference type="EMBL" id="RCVZ01000034">
    <property type="protein sequence ID" value="RLQ89958.1"/>
    <property type="molecule type" value="Genomic_DNA"/>
</dbReference>
<gene>
    <name evidence="1" type="ORF">D9X91_22190</name>
</gene>
<evidence type="ECO:0000313" key="2">
    <source>
        <dbReference type="Proteomes" id="UP000276770"/>
    </source>
</evidence>
<evidence type="ECO:0000313" key="1">
    <source>
        <dbReference type="EMBL" id="RLQ89958.1"/>
    </source>
</evidence>
<proteinExistence type="predicted"/>
<name>A0A3L7JGQ3_9BACI</name>
<sequence length="244" mass="28257">MLVNAKPEHLVKYSKGTYNKDYFVESVKDRWELTDLQIRMTYLISDLAVKANGVFSVTHQNFIKMFEERFKMKVSLSSARRFFALLSKIGVISINGAKRKNNQQSANIYIVEVEVPKSHEQPYEHRHEHLEEQAVEQHNITINKTIKIPLNKPIKNNFVNKEPGNKDEIINKLTNEYRLKGMSKELCLRVLSEVEANPTVQNFGKYFKACLENALYKHKLKRGAILSNSKNEGIVPSFITWIDS</sequence>
<dbReference type="RefSeq" id="WP_121682843.1">
    <property type="nucleotide sequence ID" value="NZ_RCVZ01000034.1"/>
</dbReference>
<organism evidence="1 2">
    <name type="scientific">Falsibacillus albus</name>
    <dbReference type="NCBI Taxonomy" id="2478915"/>
    <lineage>
        <taxon>Bacteria</taxon>
        <taxon>Bacillati</taxon>
        <taxon>Bacillota</taxon>
        <taxon>Bacilli</taxon>
        <taxon>Bacillales</taxon>
        <taxon>Bacillaceae</taxon>
        <taxon>Falsibacillus</taxon>
    </lineage>
</organism>
<dbReference type="AlphaFoldDB" id="A0A3L7JGQ3"/>
<reference evidence="1 2" key="1">
    <citation type="submission" date="2018-10" db="EMBL/GenBank/DDBJ databases">
        <title>Falsibacillus sp. genome draft.</title>
        <authorList>
            <person name="Shi S."/>
        </authorList>
    </citation>
    <scope>NUCLEOTIDE SEQUENCE [LARGE SCALE GENOMIC DNA]</scope>
    <source>
        <strain evidence="1 2">GY 10110</strain>
    </source>
</reference>
<accession>A0A3L7JGQ3</accession>
<dbReference type="Proteomes" id="UP000276770">
    <property type="component" value="Unassembled WGS sequence"/>
</dbReference>
<comment type="caution">
    <text evidence="1">The sequence shown here is derived from an EMBL/GenBank/DDBJ whole genome shotgun (WGS) entry which is preliminary data.</text>
</comment>